<dbReference type="EnsemblPlants" id="PNT61556">
    <property type="protein sequence ID" value="PNT61556"/>
    <property type="gene ID" value="BRADI_5g16725v3"/>
</dbReference>
<evidence type="ECO:0000313" key="2">
    <source>
        <dbReference type="EnsemblPlants" id="PNT61556"/>
    </source>
</evidence>
<name>A0A2K2CHP9_BRADI</name>
<evidence type="ECO:0000313" key="3">
    <source>
        <dbReference type="Proteomes" id="UP000008810"/>
    </source>
</evidence>
<organism evidence="1">
    <name type="scientific">Brachypodium distachyon</name>
    <name type="common">Purple false brome</name>
    <name type="synonym">Trachynia distachya</name>
    <dbReference type="NCBI Taxonomy" id="15368"/>
    <lineage>
        <taxon>Eukaryota</taxon>
        <taxon>Viridiplantae</taxon>
        <taxon>Streptophyta</taxon>
        <taxon>Embryophyta</taxon>
        <taxon>Tracheophyta</taxon>
        <taxon>Spermatophyta</taxon>
        <taxon>Magnoliopsida</taxon>
        <taxon>Liliopsida</taxon>
        <taxon>Poales</taxon>
        <taxon>Poaceae</taxon>
        <taxon>BOP clade</taxon>
        <taxon>Pooideae</taxon>
        <taxon>Stipodae</taxon>
        <taxon>Brachypodieae</taxon>
        <taxon>Brachypodium</taxon>
    </lineage>
</organism>
<evidence type="ECO:0000313" key="1">
    <source>
        <dbReference type="EMBL" id="PNT61556.1"/>
    </source>
</evidence>
<dbReference type="AlphaFoldDB" id="A0A2K2CHP9"/>
<dbReference type="InParanoid" id="A0A2K2CHP9"/>
<dbReference type="EMBL" id="CM000884">
    <property type="protein sequence ID" value="PNT61556.1"/>
    <property type="molecule type" value="Genomic_DNA"/>
</dbReference>
<dbReference type="Gramene" id="PNT61556">
    <property type="protein sequence ID" value="PNT61556"/>
    <property type="gene ID" value="BRADI_5g16725v3"/>
</dbReference>
<sequence>MLMRCKRSSHNHGGLDLGSSSCIQISVNVYMDGSGLNLMKFWLRVGVVFSYVRTTTWANLSWRCQCDPVQSKGVWKG</sequence>
<reference evidence="2" key="3">
    <citation type="submission" date="2018-08" db="UniProtKB">
        <authorList>
            <consortium name="EnsemblPlants"/>
        </authorList>
    </citation>
    <scope>IDENTIFICATION</scope>
    <source>
        <strain evidence="2">cv. Bd21</strain>
    </source>
</reference>
<keyword evidence="3" id="KW-1185">Reference proteome</keyword>
<reference evidence="1 2" key="1">
    <citation type="journal article" date="2010" name="Nature">
        <title>Genome sequencing and analysis of the model grass Brachypodium distachyon.</title>
        <authorList>
            <consortium name="International Brachypodium Initiative"/>
        </authorList>
    </citation>
    <scope>NUCLEOTIDE SEQUENCE [LARGE SCALE GENOMIC DNA]</scope>
    <source>
        <strain evidence="1 2">Bd21</strain>
    </source>
</reference>
<dbReference type="Proteomes" id="UP000008810">
    <property type="component" value="Chromosome 5"/>
</dbReference>
<proteinExistence type="predicted"/>
<accession>A0A2K2CHP9</accession>
<reference evidence="1" key="2">
    <citation type="submission" date="2017-06" db="EMBL/GenBank/DDBJ databases">
        <title>WGS assembly of Brachypodium distachyon.</title>
        <authorList>
            <consortium name="The International Brachypodium Initiative"/>
            <person name="Lucas S."/>
            <person name="Harmon-Smith M."/>
            <person name="Lail K."/>
            <person name="Tice H."/>
            <person name="Grimwood J."/>
            <person name="Bruce D."/>
            <person name="Barry K."/>
            <person name="Shu S."/>
            <person name="Lindquist E."/>
            <person name="Wang M."/>
            <person name="Pitluck S."/>
            <person name="Vogel J.P."/>
            <person name="Garvin D.F."/>
            <person name="Mockler T.C."/>
            <person name="Schmutz J."/>
            <person name="Rokhsar D."/>
            <person name="Bevan M.W."/>
        </authorList>
    </citation>
    <scope>NUCLEOTIDE SEQUENCE</scope>
    <source>
        <strain evidence="1">Bd21</strain>
    </source>
</reference>
<gene>
    <name evidence="1" type="ORF">BRADI_5g16725v3</name>
</gene>
<protein>
    <submittedName>
        <fullName evidence="1 2">Uncharacterized protein</fullName>
    </submittedName>
</protein>